<feature type="region of interest" description="Disordered" evidence="11">
    <location>
        <begin position="216"/>
        <end position="294"/>
    </location>
</feature>
<feature type="domain" description="PI31 proteasome regulator C-terminal" evidence="12">
    <location>
        <begin position="324"/>
        <end position="391"/>
    </location>
</feature>
<feature type="compositionally biased region" description="Gly residues" evidence="11">
    <location>
        <begin position="411"/>
        <end position="421"/>
    </location>
</feature>
<keyword evidence="7" id="KW-0256">Endoplasmic reticulum</keyword>
<proteinExistence type="inferred from homology"/>
<evidence type="ECO:0000256" key="3">
    <source>
        <dbReference type="ARBA" id="ARBA00006405"/>
    </source>
</evidence>
<evidence type="ECO:0000256" key="2">
    <source>
        <dbReference type="ARBA" id="ARBA00004496"/>
    </source>
</evidence>
<feature type="domain" description="PI31 proteasome regulator N-terminal" evidence="13">
    <location>
        <begin position="63"/>
        <end position="217"/>
    </location>
</feature>
<comment type="similarity">
    <text evidence="3">Belongs to the proteasome inhibitor PI31 family.</text>
</comment>
<comment type="caution">
    <text evidence="14">The sequence shown here is derived from an EMBL/GenBank/DDBJ whole genome shotgun (WGS) entry which is preliminary data.</text>
</comment>
<dbReference type="GO" id="GO:0043161">
    <property type="term" value="P:proteasome-mediated ubiquitin-dependent protein catabolic process"/>
    <property type="evidence" value="ECO:0007669"/>
    <property type="project" value="InterPro"/>
</dbReference>
<dbReference type="GO" id="GO:0000502">
    <property type="term" value="C:proteasome complex"/>
    <property type="evidence" value="ECO:0007669"/>
    <property type="project" value="UniProtKB-KW"/>
</dbReference>
<dbReference type="Gene3D" id="3.40.1000.30">
    <property type="match status" value="1"/>
</dbReference>
<evidence type="ECO:0000256" key="6">
    <source>
        <dbReference type="ARBA" id="ARBA00022553"/>
    </source>
</evidence>
<gene>
    <name evidence="14" type="ORF">BCR41DRAFT_345743</name>
</gene>
<dbReference type="EMBL" id="MCFF01000003">
    <property type="protein sequence ID" value="ORZ27709.1"/>
    <property type="molecule type" value="Genomic_DNA"/>
</dbReference>
<evidence type="ECO:0000256" key="11">
    <source>
        <dbReference type="SAM" id="MobiDB-lite"/>
    </source>
</evidence>
<keyword evidence="9" id="KW-0007">Acetylation</keyword>
<dbReference type="PANTHER" id="PTHR13266">
    <property type="entry name" value="PROTEASOME INHIBITOR"/>
    <property type="match status" value="1"/>
</dbReference>
<feature type="region of interest" description="Disordered" evidence="11">
    <location>
        <begin position="38"/>
        <end position="57"/>
    </location>
</feature>
<dbReference type="GeneID" id="33564625"/>
<keyword evidence="15" id="KW-1185">Reference proteome</keyword>
<evidence type="ECO:0000313" key="15">
    <source>
        <dbReference type="Proteomes" id="UP000193648"/>
    </source>
</evidence>
<feature type="compositionally biased region" description="Low complexity" evidence="11">
    <location>
        <begin position="227"/>
        <end position="254"/>
    </location>
</feature>
<comment type="subcellular location">
    <subcellularLocation>
        <location evidence="2">Cytoplasm</location>
    </subcellularLocation>
    <subcellularLocation>
        <location evidence="1">Endoplasmic reticulum</location>
    </subcellularLocation>
</comment>
<feature type="region of interest" description="Disordered" evidence="11">
    <location>
        <begin position="358"/>
        <end position="444"/>
    </location>
</feature>
<organism evidence="14 15">
    <name type="scientific">Lobosporangium transversale</name>
    <dbReference type="NCBI Taxonomy" id="64571"/>
    <lineage>
        <taxon>Eukaryota</taxon>
        <taxon>Fungi</taxon>
        <taxon>Fungi incertae sedis</taxon>
        <taxon>Mucoromycota</taxon>
        <taxon>Mortierellomycotina</taxon>
        <taxon>Mortierellomycetes</taxon>
        <taxon>Mortierellales</taxon>
        <taxon>Mortierellaceae</taxon>
        <taxon>Lobosporangium</taxon>
    </lineage>
</organism>
<dbReference type="InterPro" id="IPR045128">
    <property type="entry name" value="PI31-like"/>
</dbReference>
<dbReference type="InParanoid" id="A0A1Y2GZI0"/>
<keyword evidence="4" id="KW-0488">Methylation</keyword>
<dbReference type="Pfam" id="PF11566">
    <property type="entry name" value="PI31_Prot_N"/>
    <property type="match status" value="1"/>
</dbReference>
<name>A0A1Y2GZI0_9FUNG</name>
<dbReference type="GO" id="GO:0070628">
    <property type="term" value="F:proteasome binding"/>
    <property type="evidence" value="ECO:0007669"/>
    <property type="project" value="InterPro"/>
</dbReference>
<evidence type="ECO:0000256" key="8">
    <source>
        <dbReference type="ARBA" id="ARBA00022942"/>
    </source>
</evidence>
<dbReference type="InterPro" id="IPR021625">
    <property type="entry name" value="PI31_Prot_N"/>
</dbReference>
<evidence type="ECO:0000256" key="4">
    <source>
        <dbReference type="ARBA" id="ARBA00022481"/>
    </source>
</evidence>
<evidence type="ECO:0000256" key="7">
    <source>
        <dbReference type="ARBA" id="ARBA00022824"/>
    </source>
</evidence>
<feature type="compositionally biased region" description="Low complexity" evidence="11">
    <location>
        <begin position="38"/>
        <end position="54"/>
    </location>
</feature>
<dbReference type="InterPro" id="IPR013886">
    <property type="entry name" value="PI31_Prot_C"/>
</dbReference>
<dbReference type="RefSeq" id="XP_021885412.1">
    <property type="nucleotide sequence ID" value="XM_022022781.1"/>
</dbReference>
<comment type="function">
    <text evidence="10">Plays an important role in control of proteasome function. Inhibits the hydrolysis of protein and peptide substrates by the 20S proteasome. Also inhibits the activation of the proteasome by the proteasome regulatory proteins PA700 and PA28.</text>
</comment>
<dbReference type="OrthoDB" id="68090at2759"/>
<keyword evidence="8 14" id="KW-0647">Proteasome</keyword>
<keyword evidence="5" id="KW-0963">Cytoplasm</keyword>
<evidence type="ECO:0000256" key="5">
    <source>
        <dbReference type="ARBA" id="ARBA00022490"/>
    </source>
</evidence>
<evidence type="ECO:0000259" key="13">
    <source>
        <dbReference type="Pfam" id="PF11566"/>
    </source>
</evidence>
<feature type="compositionally biased region" description="Gly residues" evidence="11">
    <location>
        <begin position="392"/>
        <end position="403"/>
    </location>
</feature>
<reference evidence="14 15" key="1">
    <citation type="submission" date="2016-07" db="EMBL/GenBank/DDBJ databases">
        <title>Pervasive Adenine N6-methylation of Active Genes in Fungi.</title>
        <authorList>
            <consortium name="DOE Joint Genome Institute"/>
            <person name="Mondo S.J."/>
            <person name="Dannebaum R.O."/>
            <person name="Kuo R.C."/>
            <person name="Labutti K."/>
            <person name="Haridas S."/>
            <person name="Kuo A."/>
            <person name="Salamov A."/>
            <person name="Ahrendt S.R."/>
            <person name="Lipzen A."/>
            <person name="Sullivan W."/>
            <person name="Andreopoulos W.B."/>
            <person name="Clum A."/>
            <person name="Lindquist E."/>
            <person name="Daum C."/>
            <person name="Ramamoorthy G.K."/>
            <person name="Gryganskyi A."/>
            <person name="Culley D."/>
            <person name="Magnuson J.K."/>
            <person name="James T.Y."/>
            <person name="O'Malley M.A."/>
            <person name="Stajich J.E."/>
            <person name="Spatafora J.W."/>
            <person name="Visel A."/>
            <person name="Grigoriev I.V."/>
        </authorList>
    </citation>
    <scope>NUCLEOTIDE SEQUENCE [LARGE SCALE GENOMIC DNA]</scope>
    <source>
        <strain evidence="14 15">NRRL 3116</strain>
    </source>
</reference>
<dbReference type="AlphaFoldDB" id="A0A1Y2GZI0"/>
<dbReference type="Pfam" id="PF08577">
    <property type="entry name" value="PI31_Prot_C"/>
    <property type="match status" value="1"/>
</dbReference>
<evidence type="ECO:0000256" key="9">
    <source>
        <dbReference type="ARBA" id="ARBA00022990"/>
    </source>
</evidence>
<dbReference type="STRING" id="64571.A0A1Y2GZI0"/>
<accession>A0A1Y2GZI0</accession>
<evidence type="ECO:0000256" key="1">
    <source>
        <dbReference type="ARBA" id="ARBA00004240"/>
    </source>
</evidence>
<evidence type="ECO:0000313" key="14">
    <source>
        <dbReference type="EMBL" id="ORZ27709.1"/>
    </source>
</evidence>
<dbReference type="PANTHER" id="PTHR13266:SF1">
    <property type="entry name" value="PROTEASOME INHIBITOR PI31 SUBUNIT"/>
    <property type="match status" value="1"/>
</dbReference>
<evidence type="ECO:0000259" key="12">
    <source>
        <dbReference type="Pfam" id="PF08577"/>
    </source>
</evidence>
<sequence length="444" mass="46094">MSNLQQPPPEAATASNSPTNVLDCDSVLTLLQTILPKSSTASETNTEASSTASEPQNVPITILSSPYEGLAALSHALMTAVGFRLVGLGEDDTLEPSRKSIEDLSKANELPERWNTSKESYSFRYTHSNSQLTYLIKCMRLAGKLVIHGTTIETNKICSLELDVKDFTSPSYFPYTTATDLSRDPLWNAFLSRSRTNDLIGQFKIKMIQQLIPGLSKPGYQEEQPATNTNTNTDTSTSSRGDSSGNSSSTPTSGGPAGYGPGIYRDDPSTFPGIGGGVPLPGRPGFVPRPPIFGDPFSAEDPDSMGFGGGLGGFGGGRHNPFEIGRSDLDPFAGRHGGGGFGGGGMVVGPNHPMFGRPAPGPSSGSGIYGGPQPLPRGSVPPGARFDPIGPFGPGGGIGGPPGAGTAHRGPGFGRGRGAGPGSSFLGEPDNDDAPPPGYMDMYM</sequence>
<protein>
    <submittedName>
        <fullName evidence="14">PI31 proteasome regulator N-terminal-domain-containing protein</fullName>
    </submittedName>
</protein>
<evidence type="ECO:0000256" key="10">
    <source>
        <dbReference type="ARBA" id="ARBA00024805"/>
    </source>
</evidence>
<dbReference type="Proteomes" id="UP000193648">
    <property type="component" value="Unassembled WGS sequence"/>
</dbReference>
<keyword evidence="6" id="KW-0597">Phosphoprotein</keyword>
<dbReference type="GO" id="GO:0004866">
    <property type="term" value="F:endopeptidase inhibitor activity"/>
    <property type="evidence" value="ECO:0007669"/>
    <property type="project" value="InterPro"/>
</dbReference>